<comment type="caution">
    <text evidence="2">The sequence shown here is derived from an EMBL/GenBank/DDBJ whole genome shotgun (WGS) entry which is preliminary data.</text>
</comment>
<dbReference type="AlphaFoldDB" id="A0A5B7DK25"/>
<gene>
    <name evidence="2" type="ORF">E2C01_014762</name>
</gene>
<evidence type="ECO:0000313" key="3">
    <source>
        <dbReference type="Proteomes" id="UP000324222"/>
    </source>
</evidence>
<sequence>MATIQTHPCRSEVTSNSKTGWENSPERPREQCGSEIWWEWWLPGWWLPRKHRAAEAKDKSKQGRLGLTSGA</sequence>
<feature type="region of interest" description="Disordered" evidence="1">
    <location>
        <begin position="1"/>
        <end position="31"/>
    </location>
</feature>
<protein>
    <submittedName>
        <fullName evidence="2">Uncharacterized protein</fullName>
    </submittedName>
</protein>
<feature type="region of interest" description="Disordered" evidence="1">
    <location>
        <begin position="52"/>
        <end position="71"/>
    </location>
</feature>
<accession>A0A5B7DK25</accession>
<proteinExistence type="predicted"/>
<dbReference type="EMBL" id="VSRR010001014">
    <property type="protein sequence ID" value="MPC21768.1"/>
    <property type="molecule type" value="Genomic_DNA"/>
</dbReference>
<reference evidence="2 3" key="1">
    <citation type="submission" date="2019-05" db="EMBL/GenBank/DDBJ databases">
        <title>Another draft genome of Portunus trituberculatus and its Hox gene families provides insights of decapod evolution.</title>
        <authorList>
            <person name="Jeong J.-H."/>
            <person name="Song I."/>
            <person name="Kim S."/>
            <person name="Choi T."/>
            <person name="Kim D."/>
            <person name="Ryu S."/>
            <person name="Kim W."/>
        </authorList>
    </citation>
    <scope>NUCLEOTIDE SEQUENCE [LARGE SCALE GENOMIC DNA]</scope>
    <source>
        <tissue evidence="2">Muscle</tissue>
    </source>
</reference>
<evidence type="ECO:0000313" key="2">
    <source>
        <dbReference type="EMBL" id="MPC21768.1"/>
    </source>
</evidence>
<dbReference type="Proteomes" id="UP000324222">
    <property type="component" value="Unassembled WGS sequence"/>
</dbReference>
<name>A0A5B7DK25_PORTR</name>
<evidence type="ECO:0000256" key="1">
    <source>
        <dbReference type="SAM" id="MobiDB-lite"/>
    </source>
</evidence>
<keyword evidence="3" id="KW-1185">Reference proteome</keyword>
<feature type="compositionally biased region" description="Polar residues" evidence="1">
    <location>
        <begin position="1"/>
        <end position="22"/>
    </location>
</feature>
<organism evidence="2 3">
    <name type="scientific">Portunus trituberculatus</name>
    <name type="common">Swimming crab</name>
    <name type="synonym">Neptunus trituberculatus</name>
    <dbReference type="NCBI Taxonomy" id="210409"/>
    <lineage>
        <taxon>Eukaryota</taxon>
        <taxon>Metazoa</taxon>
        <taxon>Ecdysozoa</taxon>
        <taxon>Arthropoda</taxon>
        <taxon>Crustacea</taxon>
        <taxon>Multicrustacea</taxon>
        <taxon>Malacostraca</taxon>
        <taxon>Eumalacostraca</taxon>
        <taxon>Eucarida</taxon>
        <taxon>Decapoda</taxon>
        <taxon>Pleocyemata</taxon>
        <taxon>Brachyura</taxon>
        <taxon>Eubrachyura</taxon>
        <taxon>Portunoidea</taxon>
        <taxon>Portunidae</taxon>
        <taxon>Portuninae</taxon>
        <taxon>Portunus</taxon>
    </lineage>
</organism>